<evidence type="ECO:0000313" key="3">
    <source>
        <dbReference type="Proteomes" id="UP000221715"/>
    </source>
</evidence>
<dbReference type="RefSeq" id="YP_010654911.1">
    <property type="nucleotide sequence ID" value="NC_070817.1"/>
</dbReference>
<reference evidence="2 3" key="1">
    <citation type="submission" date="2015-12" db="EMBL/GenBank/DDBJ databases">
        <authorList>
            <person name="Pope W.H."/>
            <person name="Montgomery M.T."/>
            <person name="Garlena R.A."/>
            <person name="Russell D.A."/>
            <person name="Jacobs-Sera D."/>
            <person name="Hendrix R.W."/>
            <person name="Hatfull G.F."/>
        </authorList>
    </citation>
    <scope>NUCLEOTIDE SEQUENCE [LARGE SCALE GENOMIC DNA]</scope>
</reference>
<evidence type="ECO:0000313" key="2">
    <source>
        <dbReference type="EMBL" id="ALY07684.1"/>
    </source>
</evidence>
<proteinExistence type="predicted"/>
<organism evidence="2 3">
    <name type="scientific">Gordonia phage Howe</name>
    <dbReference type="NCBI Taxonomy" id="1777061"/>
    <lineage>
        <taxon>Viruses</taxon>
        <taxon>Duplodnaviria</taxon>
        <taxon>Heunggongvirae</taxon>
        <taxon>Uroviricota</taxon>
        <taxon>Caudoviricetes</taxon>
        <taxon>Howevirus</taxon>
        <taxon>Howevirus howe</taxon>
    </lineage>
</organism>
<feature type="region of interest" description="Disordered" evidence="1">
    <location>
        <begin position="73"/>
        <end position="123"/>
    </location>
</feature>
<evidence type="ECO:0000256" key="1">
    <source>
        <dbReference type="SAM" id="MobiDB-lite"/>
    </source>
</evidence>
<protein>
    <submittedName>
        <fullName evidence="2">Uncharacterized protein</fullName>
    </submittedName>
</protein>
<dbReference type="GeneID" id="77930765"/>
<dbReference type="EMBL" id="KU252585">
    <property type="protein sequence ID" value="ALY07684.1"/>
    <property type="molecule type" value="Genomic_DNA"/>
</dbReference>
<keyword evidence="3" id="KW-1185">Reference proteome</keyword>
<dbReference type="KEGG" id="vg:77930765"/>
<sequence length="139" mass="15377">MRADDALKYAYARMRATTDWTTDAIAGSMCDHGGHEDELGAISDAMDLMRDLLKPFGDRNRYSDGRMVTTHKEIDAESGLTTAHTWHPEPAEERPSSWRGNLPSGDPDVPSPGVYEVSTEPRTQQIHTRVIRLAAGGRP</sequence>
<gene>
    <name evidence="2" type="primary">50</name>
    <name evidence="2" type="ORF">PBI_HOWE_50</name>
</gene>
<feature type="compositionally biased region" description="Basic and acidic residues" evidence="1">
    <location>
        <begin position="86"/>
        <end position="96"/>
    </location>
</feature>
<name>A0A0U4JD22_9CAUD</name>
<accession>A0A0U4JD22</accession>
<dbReference type="Proteomes" id="UP000221715">
    <property type="component" value="Genome"/>
</dbReference>